<organism evidence="1 2">
    <name type="scientific">Ensete ventricosum</name>
    <name type="common">Abyssinian banana</name>
    <name type="synonym">Musa ensete</name>
    <dbReference type="NCBI Taxonomy" id="4639"/>
    <lineage>
        <taxon>Eukaryota</taxon>
        <taxon>Viridiplantae</taxon>
        <taxon>Streptophyta</taxon>
        <taxon>Embryophyta</taxon>
        <taxon>Tracheophyta</taxon>
        <taxon>Spermatophyta</taxon>
        <taxon>Magnoliopsida</taxon>
        <taxon>Liliopsida</taxon>
        <taxon>Zingiberales</taxon>
        <taxon>Musaceae</taxon>
        <taxon>Ensete</taxon>
    </lineage>
</organism>
<dbReference type="EMBL" id="AMZH03000295">
    <property type="protein sequence ID" value="RRT84477.1"/>
    <property type="molecule type" value="Genomic_DNA"/>
</dbReference>
<dbReference type="AlphaFoldDB" id="A0A427B7P8"/>
<comment type="caution">
    <text evidence="1">The sequence shown here is derived from an EMBL/GenBank/DDBJ whole genome shotgun (WGS) entry which is preliminary data.</text>
</comment>
<protein>
    <submittedName>
        <fullName evidence="1">Uncharacterized protein</fullName>
    </submittedName>
</protein>
<proteinExistence type="predicted"/>
<reference evidence="1 2" key="1">
    <citation type="journal article" date="2014" name="Agronomy (Basel)">
        <title>A Draft Genome Sequence for Ensete ventricosum, the Drought-Tolerant Tree Against Hunger.</title>
        <authorList>
            <person name="Harrison J."/>
            <person name="Moore K.A."/>
            <person name="Paszkiewicz K."/>
            <person name="Jones T."/>
            <person name="Grant M."/>
            <person name="Ambacheew D."/>
            <person name="Muzemil S."/>
            <person name="Studholme D.J."/>
        </authorList>
    </citation>
    <scope>NUCLEOTIDE SEQUENCE [LARGE SCALE GENOMIC DNA]</scope>
</reference>
<name>A0A427B7P8_ENSVE</name>
<evidence type="ECO:0000313" key="2">
    <source>
        <dbReference type="Proteomes" id="UP000287651"/>
    </source>
</evidence>
<accession>A0A427B7P8</accession>
<sequence>MLGPSCIYIITAQISPFPAIATLAVSSPISSSTVVTSSSELQEANTVKKPFCTVAYRYLAILLTTHKLTIETIVSSLTSSSAIVSSSLGL</sequence>
<evidence type="ECO:0000313" key="1">
    <source>
        <dbReference type="EMBL" id="RRT84477.1"/>
    </source>
</evidence>
<gene>
    <name evidence="1" type="ORF">B296_00003063</name>
</gene>
<dbReference type="Proteomes" id="UP000287651">
    <property type="component" value="Unassembled WGS sequence"/>
</dbReference>